<dbReference type="InterPro" id="IPR000477">
    <property type="entry name" value="RT_dom"/>
</dbReference>
<feature type="domain" description="Reverse transcriptase" evidence="3">
    <location>
        <begin position="89"/>
        <end position="315"/>
    </location>
</feature>
<evidence type="ECO:0000256" key="1">
    <source>
        <dbReference type="ARBA" id="ARBA00034120"/>
    </source>
</evidence>
<dbReference type="Proteomes" id="UP000219215">
    <property type="component" value="Chromosome DPRO"/>
</dbReference>
<keyword evidence="2" id="KW-0812">Transmembrane</keyword>
<keyword evidence="2" id="KW-0472">Membrane</keyword>
<keyword evidence="5" id="KW-1185">Reference proteome</keyword>
<dbReference type="AlphaFoldDB" id="A0A2C8FDL7"/>
<dbReference type="InterPro" id="IPR043502">
    <property type="entry name" value="DNA/RNA_pol_sf"/>
</dbReference>
<proteinExistence type="inferred from homology"/>
<comment type="similarity">
    <text evidence="1">Belongs to the bacterial reverse transcriptase family.</text>
</comment>
<dbReference type="PANTHER" id="PTHR34047">
    <property type="entry name" value="NUCLEAR INTRON MATURASE 1, MITOCHONDRIAL-RELATED"/>
    <property type="match status" value="1"/>
</dbReference>
<evidence type="ECO:0000313" key="4">
    <source>
        <dbReference type="EMBL" id="SOB60145.1"/>
    </source>
</evidence>
<organism evidence="4 5">
    <name type="scientific">Pseudodesulfovibrio profundus</name>
    <dbReference type="NCBI Taxonomy" id="57320"/>
    <lineage>
        <taxon>Bacteria</taxon>
        <taxon>Pseudomonadati</taxon>
        <taxon>Thermodesulfobacteriota</taxon>
        <taxon>Desulfovibrionia</taxon>
        <taxon>Desulfovibrionales</taxon>
        <taxon>Desulfovibrionaceae</taxon>
    </lineage>
</organism>
<dbReference type="PROSITE" id="PS50878">
    <property type="entry name" value="RT_POL"/>
    <property type="match status" value="1"/>
</dbReference>
<dbReference type="SUPFAM" id="SSF56672">
    <property type="entry name" value="DNA/RNA polymerases"/>
    <property type="match status" value="1"/>
</dbReference>
<dbReference type="InterPro" id="IPR051083">
    <property type="entry name" value="GrpII_Intron_Splice-Mob/Def"/>
</dbReference>
<keyword evidence="4" id="KW-0548">Nucleotidyltransferase</keyword>
<name>A0A2C8FDL7_9BACT</name>
<evidence type="ECO:0000313" key="5">
    <source>
        <dbReference type="Proteomes" id="UP000219215"/>
    </source>
</evidence>
<keyword evidence="4" id="KW-0808">Transferase</keyword>
<keyword evidence="2" id="KW-1133">Transmembrane helix</keyword>
<evidence type="ECO:0000259" key="3">
    <source>
        <dbReference type="PROSITE" id="PS50878"/>
    </source>
</evidence>
<dbReference type="Pfam" id="PF00078">
    <property type="entry name" value="RVT_1"/>
    <property type="match status" value="1"/>
</dbReference>
<sequence>MGEAQEIIKHVALKRRSESSSLFFVACSLLHDVLFCMSMCAAIKIEDYFTLDNISEVYDKRIRSKSGRGIDRTSVVDFDKDAEGHFEVIRRKCTNSTYRFSPYLQRLILKGPKKFPRSISIPTVRDKIVLSILNSVLQDAFPDSVKRELPNVKVRNLAKALNKSNGARSLHRVDVEAYYDNIDHEQLFSELDSSDLASEFLTLIRRAVRNPTVPEGYHREDRQNYANKDGKGVPQGLPISNVLAEIYLKDTDEVLEKLCFHYDRYVDDIVALTDPEVDFEGVCQSALKDKDLGLNTDKSDFCCKDECTIYLGYTISGSDISVRQSTLEKHLHSISMMFVRLKRDLCASPFRVRALRSAPNLMF</sequence>
<feature type="transmembrane region" description="Helical" evidence="2">
    <location>
        <begin position="21"/>
        <end position="45"/>
    </location>
</feature>
<dbReference type="EMBL" id="LT907975">
    <property type="protein sequence ID" value="SOB60145.1"/>
    <property type="molecule type" value="Genomic_DNA"/>
</dbReference>
<keyword evidence="4" id="KW-0695">RNA-directed DNA polymerase</keyword>
<reference evidence="5" key="1">
    <citation type="submission" date="2017-09" db="EMBL/GenBank/DDBJ databases">
        <authorList>
            <person name="Regsiter A."/>
            <person name="William W."/>
        </authorList>
    </citation>
    <scope>NUCLEOTIDE SEQUENCE [LARGE SCALE GENOMIC DNA]</scope>
    <source>
        <strain evidence="5">500-1</strain>
    </source>
</reference>
<accession>A0A2C8FDL7</accession>
<dbReference type="KEGG" id="pprf:DPRO_3233"/>
<protein>
    <submittedName>
        <fullName evidence="4">RNA-directed DNA polymerase (Reverse transcriptase)</fullName>
    </submittedName>
</protein>
<gene>
    <name evidence="4" type="ORF">DPRO_3233</name>
</gene>
<dbReference type="GO" id="GO:0003964">
    <property type="term" value="F:RNA-directed DNA polymerase activity"/>
    <property type="evidence" value="ECO:0007669"/>
    <property type="project" value="UniProtKB-KW"/>
</dbReference>
<evidence type="ECO:0000256" key="2">
    <source>
        <dbReference type="SAM" id="Phobius"/>
    </source>
</evidence>
<dbReference type="PANTHER" id="PTHR34047:SF8">
    <property type="entry name" value="PROTEIN YKFC"/>
    <property type="match status" value="1"/>
</dbReference>